<evidence type="ECO:0000313" key="1">
    <source>
        <dbReference type="EMBL" id="VDN46996.1"/>
    </source>
</evidence>
<protein>
    <submittedName>
        <fullName evidence="1">Uncharacterized protein</fullName>
    </submittedName>
</protein>
<dbReference type="Proteomes" id="UP000279029">
    <property type="component" value="Chromosome"/>
</dbReference>
<dbReference type="OrthoDB" id="1707591at2"/>
<proteinExistence type="predicted"/>
<reference evidence="1 2" key="1">
    <citation type="submission" date="2018-09" db="EMBL/GenBank/DDBJ databases">
        <authorList>
            <person name="Postec A."/>
        </authorList>
    </citation>
    <scope>NUCLEOTIDE SEQUENCE [LARGE SCALE GENOMIC DNA]</scope>
    <source>
        <strain evidence="1">70B-A</strain>
    </source>
</reference>
<gene>
    <name evidence="1" type="ORF">PATL70BA_1121</name>
</gene>
<keyword evidence="2" id="KW-1185">Reference proteome</keyword>
<dbReference type="EMBL" id="LR130778">
    <property type="protein sequence ID" value="VDN46996.1"/>
    <property type="molecule type" value="Genomic_DNA"/>
</dbReference>
<dbReference type="KEGG" id="cbar:PATL70BA_1121"/>
<accession>A0A3P7RW49</accession>
<evidence type="ECO:0000313" key="2">
    <source>
        <dbReference type="Proteomes" id="UP000279029"/>
    </source>
</evidence>
<dbReference type="PROSITE" id="PS51257">
    <property type="entry name" value="PROKAR_LIPOPROTEIN"/>
    <property type="match status" value="1"/>
</dbReference>
<organism evidence="1 2">
    <name type="scientific">Petrocella atlantisensis</name>
    <dbReference type="NCBI Taxonomy" id="2173034"/>
    <lineage>
        <taxon>Bacteria</taxon>
        <taxon>Bacillati</taxon>
        <taxon>Bacillota</taxon>
        <taxon>Clostridia</taxon>
        <taxon>Lachnospirales</taxon>
        <taxon>Vallitaleaceae</taxon>
        <taxon>Petrocella</taxon>
    </lineage>
</organism>
<dbReference type="AlphaFoldDB" id="A0A3P7RW49"/>
<sequence>MKKHFMNKITLYVMLMVLGSLLLYGCQSKENQEVNEVPVPIEEAQESQQEENLDVPQLEVEVINVVEKKYEDILATYMSALPIKQSDEPVSTIEQKKWVTDMKTLYDEKGTSKAIYNLYKEGIGKLAPEEADLFTAYAISGMRRNSFEDYKAIESYAMQPDFFDRFFKEAEQYDYKYIKLAQNVDAIEDDEIKTLVMEAKDQGYYLASAEGMLFYLVDFTEFAKNRDYNTEPMRDLLITLAIDTLEPMASDGGFIVDGDIIAARTYGMGKMLEGYEGTLYEKYMAIRFKDHMSMLLMGIDNSPTYNFEDQRLKEDNLRIFKEIQTLEDSYMAELVTAFMELVSSNDNILDEEVRTEAYEMLNKIDEKYNLTLEDLSSFGTWMSGLGVEE</sequence>
<dbReference type="RefSeq" id="WP_125136404.1">
    <property type="nucleotide sequence ID" value="NZ_LR130778.1"/>
</dbReference>
<name>A0A3P7RW49_9FIRM</name>